<dbReference type="EMBL" id="AP014612">
    <property type="protein sequence ID" value="BAQ24356.1"/>
    <property type="molecule type" value="Genomic_DNA"/>
</dbReference>
<keyword evidence="3" id="KW-1185">Reference proteome</keyword>
<gene>
    <name evidence="2" type="primary">corF</name>
    <name evidence="2" type="ORF">SRT_10950</name>
</gene>
<name>A0A1L7LJL3_9STRE</name>
<evidence type="ECO:0000313" key="3">
    <source>
        <dbReference type="Proteomes" id="UP000217758"/>
    </source>
</evidence>
<reference evidence="2 3" key="1">
    <citation type="journal article" date="2016" name="Microbiol. Immunol.">
        <title>Complete genome sequence of Streptococcus troglodytae TKU31 isolated from the oral cavity of a chimpanzee (Pan troglodytes).</title>
        <authorList>
            <person name="Okamoto M."/>
            <person name="Naito M."/>
            <person name="Miyanohara M."/>
            <person name="Imai S."/>
            <person name="Nomura Y."/>
            <person name="Saito W."/>
            <person name="Momoi Y."/>
            <person name="Takada K."/>
            <person name="Miyabe-Nishiwaki T."/>
            <person name="Tomonaga M."/>
            <person name="Hanada N."/>
        </authorList>
    </citation>
    <scope>NUCLEOTIDE SEQUENCE [LARGE SCALE GENOMIC DNA]</scope>
    <source>
        <strain evidence="3">TKU 31</strain>
    </source>
</reference>
<organism evidence="2 3">
    <name type="scientific">Streptococcus troglodytae</name>
    <dbReference type="NCBI Taxonomy" id="1111760"/>
    <lineage>
        <taxon>Bacteria</taxon>
        <taxon>Bacillati</taxon>
        <taxon>Bacillota</taxon>
        <taxon>Bacilli</taxon>
        <taxon>Lactobacillales</taxon>
        <taxon>Streptococcaceae</taxon>
        <taxon>Streptococcus</taxon>
    </lineage>
</organism>
<dbReference type="CDD" id="cd06558">
    <property type="entry name" value="crotonase-like"/>
    <property type="match status" value="1"/>
</dbReference>
<dbReference type="Gene3D" id="3.90.226.10">
    <property type="entry name" value="2-enoyl-CoA Hydratase, Chain A, domain 1"/>
    <property type="match status" value="1"/>
</dbReference>
<dbReference type="SUPFAM" id="SSF52096">
    <property type="entry name" value="ClpP/crotonase"/>
    <property type="match status" value="1"/>
</dbReference>
<dbReference type="KEGG" id="strg:SRT_10950"/>
<dbReference type="GO" id="GO:0003824">
    <property type="term" value="F:catalytic activity"/>
    <property type="evidence" value="ECO:0007669"/>
    <property type="project" value="UniProtKB-ARBA"/>
</dbReference>
<dbReference type="InterPro" id="IPR029045">
    <property type="entry name" value="ClpP/crotonase-like_dom_sf"/>
</dbReference>
<dbReference type="AlphaFoldDB" id="A0A1L7LJL3"/>
<protein>
    <submittedName>
        <fullName evidence="2">CorF protein</fullName>
    </submittedName>
</protein>
<dbReference type="Gene3D" id="6.10.30.40">
    <property type="match status" value="1"/>
</dbReference>
<evidence type="ECO:0000313" key="2">
    <source>
        <dbReference type="EMBL" id="BAQ24356.1"/>
    </source>
</evidence>
<dbReference type="Pfam" id="PF00378">
    <property type="entry name" value="ECH_1"/>
    <property type="match status" value="1"/>
</dbReference>
<evidence type="ECO:0000256" key="1">
    <source>
        <dbReference type="ARBA" id="ARBA00005254"/>
    </source>
</evidence>
<accession>A0A1L7LJL3</accession>
<dbReference type="InterPro" id="IPR051683">
    <property type="entry name" value="Enoyl-CoA_Hydratase/Isomerase"/>
</dbReference>
<dbReference type="InterPro" id="IPR001753">
    <property type="entry name" value="Enoyl-CoA_hydra/iso"/>
</dbReference>
<dbReference type="PANTHER" id="PTHR42964:SF1">
    <property type="entry name" value="POLYKETIDE BIOSYNTHESIS ENOYL-COA HYDRATASE PKSH-RELATED"/>
    <property type="match status" value="1"/>
</dbReference>
<sequence length="265" mass="30599">MYKMEYRTLIVEKKNAILQITFNRTEARNSINCEFLQELNTALDYAKENLEIKIVLLQGKNGVFCSGMDFQEVASIKEKESSESSQKDLVMTQMYMDTLRRITLFSKVVISCVDGQVLAGGIGLVACSDLVIATSKAEFGLSEALWGLLPAMVLPYLIRKVGVQKAYFMTLTTIRISVEEAKDMNLVDEISNNMDHVILKYYQKISRMEEKTIENMKSYFRKLWIIDENMERMAVNQTYTLVSQPQVKENIYNFVTHKKFPWEKN</sequence>
<comment type="similarity">
    <text evidence="1">Belongs to the enoyl-CoA hydratase/isomerase family.</text>
</comment>
<proteinExistence type="inferred from homology"/>
<dbReference type="PANTHER" id="PTHR42964">
    <property type="entry name" value="ENOYL-COA HYDRATASE"/>
    <property type="match status" value="1"/>
</dbReference>
<dbReference type="Proteomes" id="UP000217758">
    <property type="component" value="Chromosome"/>
</dbReference>